<keyword evidence="4" id="KW-1185">Reference proteome</keyword>
<dbReference type="InParanoid" id="A0A0Q3EUR5"/>
<dbReference type="EnsemblPlants" id="KQJ90020">
    <property type="protein sequence ID" value="KQJ90020"/>
    <property type="gene ID" value="BRADI_4g29006v3"/>
</dbReference>
<evidence type="ECO:0000313" key="2">
    <source>
        <dbReference type="EMBL" id="KQJ90020.1"/>
    </source>
</evidence>
<name>A0A0Q3EUR5_BRADI</name>
<feature type="region of interest" description="Disordered" evidence="1">
    <location>
        <begin position="34"/>
        <end position="54"/>
    </location>
</feature>
<gene>
    <name evidence="2" type="ORF">BRADI_4g29006v3</name>
</gene>
<dbReference type="Gramene" id="KQJ90020">
    <property type="protein sequence ID" value="KQJ90020"/>
    <property type="gene ID" value="BRADI_4g29006v3"/>
</dbReference>
<proteinExistence type="predicted"/>
<dbReference type="AlphaFoldDB" id="A0A0Q3EUR5"/>
<organism evidence="2">
    <name type="scientific">Brachypodium distachyon</name>
    <name type="common">Purple false brome</name>
    <name type="synonym">Trachynia distachya</name>
    <dbReference type="NCBI Taxonomy" id="15368"/>
    <lineage>
        <taxon>Eukaryota</taxon>
        <taxon>Viridiplantae</taxon>
        <taxon>Streptophyta</taxon>
        <taxon>Embryophyta</taxon>
        <taxon>Tracheophyta</taxon>
        <taxon>Spermatophyta</taxon>
        <taxon>Magnoliopsida</taxon>
        <taxon>Liliopsida</taxon>
        <taxon>Poales</taxon>
        <taxon>Poaceae</taxon>
        <taxon>BOP clade</taxon>
        <taxon>Pooideae</taxon>
        <taxon>Stipodae</taxon>
        <taxon>Brachypodieae</taxon>
        <taxon>Brachypodium</taxon>
    </lineage>
</organism>
<reference evidence="2 3" key="1">
    <citation type="journal article" date="2010" name="Nature">
        <title>Genome sequencing and analysis of the model grass Brachypodium distachyon.</title>
        <authorList>
            <consortium name="International Brachypodium Initiative"/>
        </authorList>
    </citation>
    <scope>NUCLEOTIDE SEQUENCE [LARGE SCALE GENOMIC DNA]</scope>
    <source>
        <strain evidence="2 3">Bd21</strain>
    </source>
</reference>
<dbReference type="EMBL" id="CM000883">
    <property type="protein sequence ID" value="KQJ90020.1"/>
    <property type="molecule type" value="Genomic_DNA"/>
</dbReference>
<feature type="region of interest" description="Disordered" evidence="1">
    <location>
        <begin position="75"/>
        <end position="127"/>
    </location>
</feature>
<dbReference type="Proteomes" id="UP000008810">
    <property type="component" value="Chromosome 4"/>
</dbReference>
<evidence type="ECO:0000313" key="3">
    <source>
        <dbReference type="EnsemblPlants" id="KQJ90020"/>
    </source>
</evidence>
<evidence type="ECO:0000256" key="1">
    <source>
        <dbReference type="SAM" id="MobiDB-lite"/>
    </source>
</evidence>
<sequence length="127" mass="13443">MSPSLRTDSAIFFLPNSLRGPFLSSPILVSSRVPPSAVTRRQVRAPPSPVGSYDTGRLSAITSAFALLFRGAVAADSSSGRRFRPQAEPPRIRPQAVSPPPHEAPAAADSKSPPLLNSFPSRWSAAP</sequence>
<accession>A0A0Q3EUR5</accession>
<reference evidence="3" key="3">
    <citation type="submission" date="2018-08" db="UniProtKB">
        <authorList>
            <consortium name="EnsemblPlants"/>
        </authorList>
    </citation>
    <scope>IDENTIFICATION</scope>
    <source>
        <strain evidence="3">cv. Bd21</strain>
    </source>
</reference>
<protein>
    <submittedName>
        <fullName evidence="2 3">Uncharacterized protein</fullName>
    </submittedName>
</protein>
<reference evidence="2" key="2">
    <citation type="submission" date="2017-06" db="EMBL/GenBank/DDBJ databases">
        <title>WGS assembly of Brachypodium distachyon.</title>
        <authorList>
            <consortium name="The International Brachypodium Initiative"/>
            <person name="Lucas S."/>
            <person name="Harmon-Smith M."/>
            <person name="Lail K."/>
            <person name="Tice H."/>
            <person name="Grimwood J."/>
            <person name="Bruce D."/>
            <person name="Barry K."/>
            <person name="Shu S."/>
            <person name="Lindquist E."/>
            <person name="Wang M."/>
            <person name="Pitluck S."/>
            <person name="Vogel J.P."/>
            <person name="Garvin D.F."/>
            <person name="Mockler T.C."/>
            <person name="Schmutz J."/>
            <person name="Rokhsar D."/>
            <person name="Bevan M.W."/>
        </authorList>
    </citation>
    <scope>NUCLEOTIDE SEQUENCE</scope>
    <source>
        <strain evidence="2">Bd21</strain>
    </source>
</reference>
<evidence type="ECO:0000313" key="4">
    <source>
        <dbReference type="Proteomes" id="UP000008810"/>
    </source>
</evidence>